<keyword evidence="4" id="KW-1185">Reference proteome</keyword>
<evidence type="ECO:0000256" key="1">
    <source>
        <dbReference type="SAM" id="MobiDB-lite"/>
    </source>
</evidence>
<keyword evidence="2" id="KW-0812">Transmembrane</keyword>
<accession>A0AAE0GGU4</accession>
<feature type="region of interest" description="Disordered" evidence="1">
    <location>
        <begin position="342"/>
        <end position="363"/>
    </location>
</feature>
<name>A0AAE0GGU4_9CHLO</name>
<gene>
    <name evidence="3" type="ORF">CYMTET_14320</name>
</gene>
<evidence type="ECO:0000313" key="4">
    <source>
        <dbReference type="Proteomes" id="UP001190700"/>
    </source>
</evidence>
<evidence type="ECO:0000313" key="3">
    <source>
        <dbReference type="EMBL" id="KAK3277688.1"/>
    </source>
</evidence>
<dbReference type="EMBL" id="LGRX02005966">
    <property type="protein sequence ID" value="KAK3277688.1"/>
    <property type="molecule type" value="Genomic_DNA"/>
</dbReference>
<evidence type="ECO:0000256" key="2">
    <source>
        <dbReference type="SAM" id="Phobius"/>
    </source>
</evidence>
<sequence>MTDYHHLKDDGGSIAFVNDCRVGYELTEFSSSRWAPKHEPIVTEVEKGRDPRKFGIVLSTSLCMFFFMLVLLTGSVKMDFNNPCEEEEETRPCDFTMGVNVFSKAAYPGYTLLSNIGSPTTYLLNNSGAVVKSFHLRGMLRAHKAALSDRGSLYGLVVERKCLMLSAYWWLEKDCESYIQEVSWQGEPLWQWKPMSNRVTLGQDVVRMPSGNYLALVYTGLTSEEALELGLDPKLLRASTGQGRGWDFTYSGLREIMPTGPFTGEVVWQWESIEHIVQDYDESKANYDKVHKRPELYNLNHVDALLDKTRTVNASGVWEPGLQPFMHISSLVSKHCNPSSCSEATGHWDDRAPAVKRPGTGMT</sequence>
<protein>
    <submittedName>
        <fullName evidence="3">Uncharacterized protein</fullName>
    </submittedName>
</protein>
<reference evidence="3 4" key="1">
    <citation type="journal article" date="2015" name="Genome Biol. Evol.">
        <title>Comparative Genomics of a Bacterivorous Green Alga Reveals Evolutionary Causalities and Consequences of Phago-Mixotrophic Mode of Nutrition.</title>
        <authorList>
            <person name="Burns J.A."/>
            <person name="Paasch A."/>
            <person name="Narechania A."/>
            <person name="Kim E."/>
        </authorList>
    </citation>
    <scope>NUCLEOTIDE SEQUENCE [LARGE SCALE GENOMIC DNA]</scope>
    <source>
        <strain evidence="3 4">PLY_AMNH</strain>
    </source>
</reference>
<organism evidence="3 4">
    <name type="scientific">Cymbomonas tetramitiformis</name>
    <dbReference type="NCBI Taxonomy" id="36881"/>
    <lineage>
        <taxon>Eukaryota</taxon>
        <taxon>Viridiplantae</taxon>
        <taxon>Chlorophyta</taxon>
        <taxon>Pyramimonadophyceae</taxon>
        <taxon>Pyramimonadales</taxon>
        <taxon>Pyramimonadaceae</taxon>
        <taxon>Cymbomonas</taxon>
    </lineage>
</organism>
<dbReference type="AlphaFoldDB" id="A0AAE0GGU4"/>
<dbReference type="Proteomes" id="UP001190700">
    <property type="component" value="Unassembled WGS sequence"/>
</dbReference>
<keyword evidence="2" id="KW-0472">Membrane</keyword>
<proteinExistence type="predicted"/>
<feature type="non-terminal residue" evidence="3">
    <location>
        <position position="363"/>
    </location>
</feature>
<keyword evidence="2" id="KW-1133">Transmembrane helix</keyword>
<feature type="transmembrane region" description="Helical" evidence="2">
    <location>
        <begin position="54"/>
        <end position="74"/>
    </location>
</feature>
<comment type="caution">
    <text evidence="3">The sequence shown here is derived from an EMBL/GenBank/DDBJ whole genome shotgun (WGS) entry which is preliminary data.</text>
</comment>